<gene>
    <name evidence="2" type="ORF">IC602_01600</name>
</gene>
<feature type="domain" description="Glycosyl transferase family 1" evidence="1">
    <location>
        <begin position="219"/>
        <end position="379"/>
    </location>
</feature>
<evidence type="ECO:0000259" key="1">
    <source>
        <dbReference type="Pfam" id="PF00534"/>
    </source>
</evidence>
<dbReference type="EMBL" id="JACWEZ010000001">
    <property type="protein sequence ID" value="MBD1221302.1"/>
    <property type="molecule type" value="Genomic_DNA"/>
</dbReference>
<keyword evidence="3" id="KW-1185">Reference proteome</keyword>
<sequence>MQRKKVLFVVNNFNVGGPQKSLLSLLYKLSFEKLDVSLLSLNGEGSLTKYLPKEVKLLDTPREVKYAILTPNNFMKDSINLLFSQYFSFPLRAIPKVILGLRQKYMTKNKQYYWLEIKDKLPQLNQDFDVAIGVSGGHSIMYIADCVNAATKVGWIRTDYRVLGRDNNLDAEYFKQMKKIISVSKLCKDIFVEIFPEEEKKMHVMYNILPFEMYNNIKANTKDIKKEKESYKLLSVSRLDPNKGLDLAIDALKILLNKGYDIKWFILGDGNYRKELENKISENGLLKNFILLGFHINTAAFIKESDLVIHPSRFEGKSNVVDEAKYLLKPIVATNYNTVSEQLIHGKNGLISEMNADSLAANIEKLLLSNELKDLFKENLLVERYDDSISLKTFYNVIDL</sequence>
<dbReference type="Gene3D" id="3.40.50.2000">
    <property type="entry name" value="Glycogen Phosphorylase B"/>
    <property type="match status" value="2"/>
</dbReference>
<dbReference type="RefSeq" id="WP_189776702.1">
    <property type="nucleotide sequence ID" value="NZ_JACWEZ010000001.1"/>
</dbReference>
<dbReference type="CDD" id="cd03811">
    <property type="entry name" value="GT4_GT28_WabH-like"/>
    <property type="match status" value="1"/>
</dbReference>
<name>A0ABR7VLC9_VIRHA</name>
<dbReference type="Pfam" id="PF00534">
    <property type="entry name" value="Glycos_transf_1"/>
    <property type="match status" value="1"/>
</dbReference>
<organism evidence="2 3">
    <name type="scientific">Virgibacillus halodenitrificans</name>
    <name type="common">Bacillus halodenitrificans</name>
    <dbReference type="NCBI Taxonomy" id="1482"/>
    <lineage>
        <taxon>Bacteria</taxon>
        <taxon>Bacillati</taxon>
        <taxon>Bacillota</taxon>
        <taxon>Bacilli</taxon>
        <taxon>Bacillales</taxon>
        <taxon>Bacillaceae</taxon>
        <taxon>Virgibacillus</taxon>
    </lineage>
</organism>
<dbReference type="Proteomes" id="UP000621631">
    <property type="component" value="Unassembled WGS sequence"/>
</dbReference>
<evidence type="ECO:0000313" key="3">
    <source>
        <dbReference type="Proteomes" id="UP000621631"/>
    </source>
</evidence>
<accession>A0ABR7VLC9</accession>
<dbReference type="PANTHER" id="PTHR12526">
    <property type="entry name" value="GLYCOSYLTRANSFERASE"/>
    <property type="match status" value="1"/>
</dbReference>
<dbReference type="SUPFAM" id="SSF53756">
    <property type="entry name" value="UDP-Glycosyltransferase/glycogen phosphorylase"/>
    <property type="match status" value="1"/>
</dbReference>
<comment type="caution">
    <text evidence="2">The sequence shown here is derived from an EMBL/GenBank/DDBJ whole genome shotgun (WGS) entry which is preliminary data.</text>
</comment>
<evidence type="ECO:0000313" key="2">
    <source>
        <dbReference type="EMBL" id="MBD1221302.1"/>
    </source>
</evidence>
<proteinExistence type="predicted"/>
<dbReference type="InterPro" id="IPR001296">
    <property type="entry name" value="Glyco_trans_1"/>
</dbReference>
<reference evidence="2 3" key="1">
    <citation type="submission" date="2020-09" db="EMBL/GenBank/DDBJ databases">
        <title>Draft Genome Sequences of Oil-Oxidizing Bacteria Halomonas titanicae, Marinobacter lutaoensis, and Virgibacillus halodenitrificans Isolated from Highly Saline Environments.</title>
        <authorList>
            <person name="Grouzdev D.S."/>
            <person name="Sokolova D.S."/>
            <person name="Semenova E.M."/>
            <person name="Borzenkov I.A."/>
            <person name="Bidzhieva S.K."/>
            <person name="Poltaraus A.B."/>
            <person name="Nazina T.N."/>
        </authorList>
    </citation>
    <scope>NUCLEOTIDE SEQUENCE [LARGE SCALE GENOMIC DNA]</scope>
    <source>
        <strain evidence="2 3">VKM B-3472D</strain>
    </source>
</reference>
<protein>
    <submittedName>
        <fullName evidence="2">Glycosyltransferase</fullName>
    </submittedName>
</protein>